<keyword evidence="3 6" id="KW-0812">Transmembrane</keyword>
<proteinExistence type="inferred from homology"/>
<dbReference type="PIRSF" id="PIRSF028513">
    <property type="entry name" value="LptC"/>
    <property type="match status" value="1"/>
</dbReference>
<keyword evidence="4 6" id="KW-1133">Transmembrane helix</keyword>
<protein>
    <recommendedName>
        <fullName evidence="6 7">Lipopolysaccharide export system protein LptC</fullName>
    </recommendedName>
</protein>
<dbReference type="InterPro" id="IPR010664">
    <property type="entry name" value="LipoPS_assembly_LptC-rel"/>
</dbReference>
<dbReference type="HAMAP" id="MF_01915">
    <property type="entry name" value="LPS_assembly_LptC"/>
    <property type="match status" value="1"/>
</dbReference>
<keyword evidence="2 6" id="KW-0997">Cell inner membrane</keyword>
<evidence type="ECO:0000256" key="5">
    <source>
        <dbReference type="ARBA" id="ARBA00023136"/>
    </source>
</evidence>
<dbReference type="NCBIfam" id="TIGR04409">
    <property type="entry name" value="LptC_YrbK"/>
    <property type="match status" value="1"/>
</dbReference>
<dbReference type="InterPro" id="IPR026265">
    <property type="entry name" value="LptC"/>
</dbReference>
<sequence>MTLPRIVYVLLLFIATWSLYYLLEQNQASKIQVAPNLELPMFSGKNLENISYSEQGIRSYVITSTNLDHYAKSGNTLFKAPILKVYQQGTLQEWEITARRGILSKDQVLTLYDDVVANNLLPDSGFDALTTSEMSIQLKSRDFWADKPVKLHGPQFETHGQAMKGNFADHSAELYNQVQGRYETLTP</sequence>
<comment type="caution">
    <text evidence="8">The sequence shown here is derived from an EMBL/GenBank/DDBJ whole genome shotgun (WGS) entry which is preliminary data.</text>
</comment>
<dbReference type="EMBL" id="JARBFT010000006">
    <property type="protein sequence ID" value="MDE1515083.1"/>
    <property type="molecule type" value="Genomic_DNA"/>
</dbReference>
<dbReference type="Pfam" id="PF06835">
    <property type="entry name" value="LptC"/>
    <property type="match status" value="1"/>
</dbReference>
<evidence type="ECO:0000256" key="7">
    <source>
        <dbReference type="PIRNR" id="PIRNR028513"/>
    </source>
</evidence>
<comment type="subcellular location">
    <subcellularLocation>
        <location evidence="6">Cell inner membrane</location>
        <topology evidence="6">Single-pass membrane protein</topology>
    </subcellularLocation>
</comment>
<comment type="function">
    <text evidence="6">Involved in the assembly of lipopolysaccharide (LPS). Required for the translocation of LPS from the inner membrane to the outer membrane. Facilitates the transfer of LPS from the inner membrane to the periplasmic protein LptA. Could be a docking site for LptA.</text>
</comment>
<dbReference type="Proteomes" id="UP001216189">
    <property type="component" value="Unassembled WGS sequence"/>
</dbReference>
<name>A0ABT5V2W5_9VIBR</name>
<evidence type="ECO:0000313" key="9">
    <source>
        <dbReference type="Proteomes" id="UP001216189"/>
    </source>
</evidence>
<dbReference type="PANTHER" id="PTHR37481:SF1">
    <property type="entry name" value="LIPOPOLYSACCHARIDE EXPORT SYSTEM PROTEIN LPTC"/>
    <property type="match status" value="1"/>
</dbReference>
<keyword evidence="9" id="KW-1185">Reference proteome</keyword>
<comment type="similarity">
    <text evidence="6 7">Belongs to the LptC family.</text>
</comment>
<dbReference type="Gene3D" id="2.60.450.10">
    <property type="entry name" value="Lipopolysaccharide (LPS) transport protein A like domain"/>
    <property type="match status" value="1"/>
</dbReference>
<evidence type="ECO:0000256" key="1">
    <source>
        <dbReference type="ARBA" id="ARBA00022475"/>
    </source>
</evidence>
<gene>
    <name evidence="6 8" type="primary">lptC</name>
    <name evidence="8" type="ORF">PUN32_08655</name>
</gene>
<evidence type="ECO:0000256" key="6">
    <source>
        <dbReference type="HAMAP-Rule" id="MF_01915"/>
    </source>
</evidence>
<feature type="transmembrane region" description="Helical" evidence="6">
    <location>
        <begin position="6"/>
        <end position="23"/>
    </location>
</feature>
<evidence type="ECO:0000313" key="8">
    <source>
        <dbReference type="EMBL" id="MDE1515083.1"/>
    </source>
</evidence>
<reference evidence="8 9" key="1">
    <citation type="submission" date="2023-02" db="EMBL/GenBank/DDBJ databases">
        <title>Vibrio intestini sp. nov., a close relative of Vibrio cholerae isolated from the intestine of Healthy Culter dabryi.</title>
        <authorList>
            <person name="Wu N."/>
        </authorList>
    </citation>
    <scope>NUCLEOTIDE SEQUENCE [LARGE SCALE GENOMIC DNA]</scope>
    <source>
        <strain evidence="8 9">DSL-7</strain>
    </source>
</reference>
<keyword evidence="5 6" id="KW-0472">Membrane</keyword>
<keyword evidence="1 6" id="KW-1003">Cell membrane</keyword>
<accession>A0ABT5V2W5</accession>
<organism evidence="8 9">
    <name type="scientific">Vibrio chanodichtyis</name>
    <dbReference type="NCBI Taxonomy" id="3027932"/>
    <lineage>
        <taxon>Bacteria</taxon>
        <taxon>Pseudomonadati</taxon>
        <taxon>Pseudomonadota</taxon>
        <taxon>Gammaproteobacteria</taxon>
        <taxon>Vibrionales</taxon>
        <taxon>Vibrionaceae</taxon>
        <taxon>Vibrio</taxon>
    </lineage>
</organism>
<comment type="function">
    <text evidence="7">Required for the translocation of lipopolysaccharide (LPS) from the inner membrane to the outer membrane.</text>
</comment>
<comment type="subunit">
    <text evidence="6">Component of the lipopolysaccharide transport and assembly complex. Interacts with LptA and the LptBFG transporter complex.</text>
</comment>
<evidence type="ECO:0000256" key="3">
    <source>
        <dbReference type="ARBA" id="ARBA00022692"/>
    </source>
</evidence>
<dbReference type="PANTHER" id="PTHR37481">
    <property type="entry name" value="LIPOPOLYSACCHARIDE EXPORT SYSTEM PROTEIN LPTC"/>
    <property type="match status" value="1"/>
</dbReference>
<dbReference type="RefSeq" id="WP_274722729.1">
    <property type="nucleotide sequence ID" value="NZ_JARBFT010000006.1"/>
</dbReference>
<evidence type="ECO:0000256" key="2">
    <source>
        <dbReference type="ARBA" id="ARBA00022519"/>
    </source>
</evidence>
<dbReference type="InterPro" id="IPR052363">
    <property type="entry name" value="LPS_export_LptC"/>
</dbReference>
<evidence type="ECO:0000256" key="4">
    <source>
        <dbReference type="ARBA" id="ARBA00022989"/>
    </source>
</evidence>